<dbReference type="InterPro" id="IPR040694">
    <property type="entry name" value="UGGT_TRXL_2"/>
</dbReference>
<dbReference type="InterPro" id="IPR009448">
    <property type="entry name" value="UDP-g_GGtrans"/>
</dbReference>
<dbReference type="Gene3D" id="3.90.550.10">
    <property type="entry name" value="Spore Coat Polysaccharide Biosynthesis Protein SpsA, Chain A"/>
    <property type="match status" value="1"/>
</dbReference>
<keyword evidence="12" id="KW-1185">Reference proteome</keyword>
<dbReference type="InterPro" id="IPR040692">
    <property type="entry name" value="UGGT_TRXL_3"/>
</dbReference>
<evidence type="ECO:0000256" key="2">
    <source>
        <dbReference type="ARBA" id="ARBA00004319"/>
    </source>
</evidence>
<keyword evidence="11" id="KW-0808">Transferase</keyword>
<dbReference type="Proteomes" id="UP000189513">
    <property type="component" value="Unassembled WGS sequence"/>
</dbReference>
<comment type="caution">
    <text evidence="11">The sequence shown here is derived from an EMBL/GenBank/DDBJ whole genome shotgun (WGS) entry which is preliminary data.</text>
</comment>
<protein>
    <submittedName>
        <fullName evidence="11">UDP-glucose:glycoprotein glucosyltransferase</fullName>
    </submittedName>
</protein>
<dbReference type="GO" id="GO:0036503">
    <property type="term" value="P:ERAD pathway"/>
    <property type="evidence" value="ECO:0007669"/>
    <property type="project" value="TreeGrafter"/>
</dbReference>
<dbReference type="SUPFAM" id="SSF53448">
    <property type="entry name" value="Nucleotide-diphospho-sugar transferases"/>
    <property type="match status" value="1"/>
</dbReference>
<accession>A0A1V2L5R3</accession>
<evidence type="ECO:0000259" key="8">
    <source>
        <dbReference type="Pfam" id="PF18401"/>
    </source>
</evidence>
<keyword evidence="5" id="KW-0325">Glycoprotein</keyword>
<dbReference type="Pfam" id="PF18400">
    <property type="entry name" value="Thioredoxin_12"/>
    <property type="match status" value="1"/>
</dbReference>
<proteinExistence type="predicted"/>
<reference evidence="12" key="1">
    <citation type="journal article" date="2017" name="Genome Announc.">
        <title>Genome sequences of Cyberlindnera fabianii 65, Pichia kudriavzevii 129, and Saccharomyces cerevisiae 131 isolated from fermented masau fruits in Zimbabwe.</title>
        <authorList>
            <person name="van Rijswijck I.M.H."/>
            <person name="Derks M.F.L."/>
            <person name="Abee T."/>
            <person name="de Ridder D."/>
            <person name="Smid E.J."/>
        </authorList>
    </citation>
    <scope>NUCLEOTIDE SEQUENCE [LARGE SCALE GENOMIC DNA]</scope>
    <source>
        <strain evidence="12">65</strain>
    </source>
</reference>
<evidence type="ECO:0000259" key="10">
    <source>
        <dbReference type="Pfam" id="PF18404"/>
    </source>
</evidence>
<dbReference type="Pfam" id="PF18404">
    <property type="entry name" value="Glyco_transf_24"/>
    <property type="match status" value="1"/>
</dbReference>
<feature type="chain" id="PRO_5013387619" evidence="6">
    <location>
        <begin position="23"/>
        <end position="1409"/>
    </location>
</feature>
<dbReference type="Pfam" id="PF18402">
    <property type="entry name" value="Thioredoxin_14"/>
    <property type="match status" value="1"/>
</dbReference>
<dbReference type="GO" id="GO:0003980">
    <property type="term" value="F:UDP-glucose:glycoprotein glucosyltransferase activity"/>
    <property type="evidence" value="ECO:0007669"/>
    <property type="project" value="InterPro"/>
</dbReference>
<evidence type="ECO:0000256" key="1">
    <source>
        <dbReference type="ARBA" id="ARBA00001913"/>
    </source>
</evidence>
<feature type="domain" description="UGGT thioredoxin-like" evidence="8">
    <location>
        <begin position="266"/>
        <end position="393"/>
    </location>
</feature>
<dbReference type="CDD" id="cd06432">
    <property type="entry name" value="GT8_HUGT1_C_like"/>
    <property type="match status" value="1"/>
</dbReference>
<keyword evidence="4" id="KW-0256">Endoplasmic reticulum</keyword>
<evidence type="ECO:0000256" key="3">
    <source>
        <dbReference type="ARBA" id="ARBA00022729"/>
    </source>
</evidence>
<name>A0A1V2L5R3_CYBFA</name>
<dbReference type="OMA" id="FIWRSTC"/>
<dbReference type="STRING" id="36022.A0A1V2L5R3"/>
<dbReference type="PANTHER" id="PTHR11226:SF0">
    <property type="entry name" value="UDP-GLUCOSE:GLYCOPROTEIN GLUCOSYLTRANSFERASE"/>
    <property type="match status" value="1"/>
</dbReference>
<dbReference type="EMBL" id="MPUK01000006">
    <property type="protein sequence ID" value="ONH66606.1"/>
    <property type="molecule type" value="Genomic_DNA"/>
</dbReference>
<evidence type="ECO:0000256" key="4">
    <source>
        <dbReference type="ARBA" id="ARBA00022824"/>
    </source>
</evidence>
<dbReference type="GO" id="GO:0051082">
    <property type="term" value="F:unfolded protein binding"/>
    <property type="evidence" value="ECO:0007669"/>
    <property type="project" value="TreeGrafter"/>
</dbReference>
<evidence type="ECO:0000313" key="12">
    <source>
        <dbReference type="Proteomes" id="UP000189513"/>
    </source>
</evidence>
<gene>
    <name evidence="11" type="ORF">BON22_3291</name>
</gene>
<comment type="cofactor">
    <cofactor evidence="1">
        <name>Ca(2+)</name>
        <dbReference type="ChEBI" id="CHEBI:29108"/>
    </cofactor>
</comment>
<dbReference type="InterPro" id="IPR029044">
    <property type="entry name" value="Nucleotide-diphossugar_trans"/>
</dbReference>
<dbReference type="PANTHER" id="PTHR11226">
    <property type="entry name" value="UDP-GLUCOSE GLYCOPROTEIN:GLUCOSYLTRANSFERASE"/>
    <property type="match status" value="1"/>
</dbReference>
<dbReference type="GO" id="GO:0018279">
    <property type="term" value="P:protein N-linked glycosylation via asparagine"/>
    <property type="evidence" value="ECO:0007669"/>
    <property type="project" value="TreeGrafter"/>
</dbReference>
<evidence type="ECO:0000256" key="6">
    <source>
        <dbReference type="SAM" id="SignalP"/>
    </source>
</evidence>
<dbReference type="Pfam" id="PF06427">
    <property type="entry name" value="UDP-g_GGTase"/>
    <property type="match status" value="1"/>
</dbReference>
<evidence type="ECO:0000259" key="9">
    <source>
        <dbReference type="Pfam" id="PF18402"/>
    </source>
</evidence>
<feature type="domain" description="Glucosyltransferase 24 catalytic" evidence="10">
    <location>
        <begin position="1095"/>
        <end position="1362"/>
    </location>
</feature>
<feature type="signal peptide" evidence="6">
    <location>
        <begin position="1"/>
        <end position="22"/>
    </location>
</feature>
<comment type="subcellular location">
    <subcellularLocation>
        <location evidence="2">Endoplasmic reticulum lumen</location>
    </subcellularLocation>
</comment>
<dbReference type="InterPro" id="IPR040693">
    <property type="entry name" value="UGGT_TRXL_1"/>
</dbReference>
<dbReference type="UniPathway" id="UPA00378"/>
<evidence type="ECO:0000256" key="5">
    <source>
        <dbReference type="ARBA" id="ARBA00023180"/>
    </source>
</evidence>
<organism evidence="11 12">
    <name type="scientific">Cyberlindnera fabianii</name>
    <name type="common">Yeast</name>
    <name type="synonym">Hansenula fabianii</name>
    <dbReference type="NCBI Taxonomy" id="36022"/>
    <lineage>
        <taxon>Eukaryota</taxon>
        <taxon>Fungi</taxon>
        <taxon>Dikarya</taxon>
        <taxon>Ascomycota</taxon>
        <taxon>Saccharomycotina</taxon>
        <taxon>Saccharomycetes</taxon>
        <taxon>Phaffomycetales</taxon>
        <taxon>Phaffomycetaceae</taxon>
        <taxon>Cyberlindnera</taxon>
    </lineage>
</organism>
<feature type="domain" description="UGGT thioredoxin-like" evidence="9">
    <location>
        <begin position="413"/>
        <end position="618"/>
    </location>
</feature>
<feature type="domain" description="UGGT thioredoxin-like" evidence="7">
    <location>
        <begin position="26"/>
        <end position="215"/>
    </location>
</feature>
<dbReference type="GO" id="GO:0005788">
    <property type="term" value="C:endoplasmic reticulum lumen"/>
    <property type="evidence" value="ECO:0007669"/>
    <property type="project" value="UniProtKB-SubCell"/>
</dbReference>
<evidence type="ECO:0000259" key="7">
    <source>
        <dbReference type="Pfam" id="PF18400"/>
    </source>
</evidence>
<evidence type="ECO:0000313" key="11">
    <source>
        <dbReference type="EMBL" id="ONH66606.1"/>
    </source>
</evidence>
<dbReference type="VEuPathDB" id="FungiDB:BON22_3291"/>
<sequence>MLPLLPLFWTLVACQINIQLQAQWENPPFSLRLLETVSSENESYYLPALSKIAGFSVYIDDDDDAEGIQELTTDESLYHAVFDLLTPAERALFDIPLANKYHSPRIISHYKHYTDSVVPVFEKKVTSKCGNHSNTWLKFNDVVYCNPDDVYALMTDSSSTEELVSFDRLIGSSGPILVLYSNVEDVNFRPFVRNLYEAAQAGKLRFVVRYIPQGLDEKEVLSGYGIDLTLKRTDYIVIDDRDILREAQEPLGQGAKSNGALLNVHDEDIKAVGKEDIKNLGLQLSSYVMDLEDDETKLNTLVSIMEELPKYTSHLVKKEITQSFLDQVNYNQKLGISSTGTGIFINGRLLDEDEQTVFGLYDVIKDELQTVQSLGENGLNSTRSRQVIEKFALLSLYKSRSRPSTRYKLPANDSSPIVFFNDIENEQLYSSYSTDVASYIGRFQMGQIPEARTNLQTLIFMFDLSDSDHLSILNSVVQAVRSNGIAQRVGVIPLPLTEHGTTLANNLIHISKTGGMASSRKFIKSLQRSGAVPEEVTDMDYVSSHVRPFMERFDVNGPVLSVNGAFHDFDNNWVYSMTRQVGEDVNFVFGMAYQKAADTFEEVSEMFYEDALDFRNTILFPNDKSEIKYRLYDTTKKLGNVFEFTAGSKGNHLATLTLAGDYGSEFTLTQLREILTLALDSNWDLKVRMIHTSDGVSFLGRLHQALNKSVDHGLAVLDEILHEKQFSEAPPSPLVLQALSSMGVESSSFLLLNGRYVELKDRLIKAIYLKSFVQTEIDQRLSVIQDLLRTDLPASDNIHDWFENVSSLVTLSYYGESQFGAGSIPRFDLSRVRTEHSISFGERSQSLLHILAVIDPAQELSQRLISLIKAIKGLEMISVDIVLTPQQDMDALPVKRFYKGNVKGRVEFKDGSLWEEPFVTFENVPSKTLFTLDMDVPASWIVIPKKSRSDLDNVLLSQSGPVTGVYELESITIEGNAFDAVTNDPPTGLALQIDGSDTSVMTNLGYFQLKANPGIWNLSIKEGRSSDLYDLVSESELSLFTLKGLHIRSSMKKKSGREGESLLSADEDAVIAKDRGSKLTSWFSRDQKKKKQADINIFSVASGHLYERLLSIMTVSVMRHTSHTVKFWLIDNYMSPSFREFLPYLAEKYGFEYELITYKWPSWLRSQREKQRTIWGYKILFLDVLFPQDLEKVIFVDADQIVRTDMIELVEMDLEGAPYGYTPMGDSRKEMEGFRFWKQGYWKKFLGDNLKYHISALYVIDLKKFRSIAAGDLLRQHYQALSRDPESLSNLDQDLPNNLQQQLKIFSLPQDWLWCETWCDDESLKTAKTIDLCNNPLTKEPKLDRARRQIPEWTVYDDEISALMKETVYLGQGIGDNEKESKAEEEVVRSEVKLNDYLKDEPDLEHDEL</sequence>
<dbReference type="InterPro" id="IPR040497">
    <property type="entry name" value="Glyco_transf_24"/>
</dbReference>
<keyword evidence="3 6" id="KW-0732">Signal</keyword>
<dbReference type="Pfam" id="PF18401">
    <property type="entry name" value="Thioredoxin_13"/>
    <property type="match status" value="1"/>
</dbReference>
<dbReference type="FunFam" id="3.90.550.10:FF:000065">
    <property type="entry name" value="UDP-glucose:glycoprotein glucosyltransferase, putative"/>
    <property type="match status" value="1"/>
</dbReference>